<keyword evidence="3" id="KW-1185">Reference proteome</keyword>
<feature type="region of interest" description="Disordered" evidence="1">
    <location>
        <begin position="29"/>
        <end position="76"/>
    </location>
</feature>
<name>A0ABR3JHG8_9AGAR</name>
<evidence type="ECO:0000313" key="2">
    <source>
        <dbReference type="EMBL" id="KAL0955203.1"/>
    </source>
</evidence>
<evidence type="ECO:0008006" key="4">
    <source>
        <dbReference type="Google" id="ProtNLM"/>
    </source>
</evidence>
<proteinExistence type="predicted"/>
<evidence type="ECO:0000313" key="3">
    <source>
        <dbReference type="Proteomes" id="UP001556367"/>
    </source>
</evidence>
<accession>A0ABR3JHG8</accession>
<reference evidence="3" key="1">
    <citation type="submission" date="2024-06" db="EMBL/GenBank/DDBJ databases">
        <title>Multi-omics analyses provide insights into the biosynthesis of the anticancer antibiotic pleurotin in Hohenbuehelia grisea.</title>
        <authorList>
            <person name="Weaver J.A."/>
            <person name="Alberti F."/>
        </authorList>
    </citation>
    <scope>NUCLEOTIDE SEQUENCE [LARGE SCALE GENOMIC DNA]</scope>
    <source>
        <strain evidence="3">T-177</strain>
    </source>
</reference>
<dbReference type="EMBL" id="JASNQZ010000007">
    <property type="protein sequence ID" value="KAL0955203.1"/>
    <property type="molecule type" value="Genomic_DNA"/>
</dbReference>
<protein>
    <recommendedName>
        <fullName evidence="4">Secreted protein</fullName>
    </recommendedName>
</protein>
<evidence type="ECO:0000256" key="1">
    <source>
        <dbReference type="SAM" id="MobiDB-lite"/>
    </source>
</evidence>
<dbReference type="Proteomes" id="UP001556367">
    <property type="component" value="Unassembled WGS sequence"/>
</dbReference>
<organism evidence="2 3">
    <name type="scientific">Hohenbuehelia grisea</name>
    <dbReference type="NCBI Taxonomy" id="104357"/>
    <lineage>
        <taxon>Eukaryota</taxon>
        <taxon>Fungi</taxon>
        <taxon>Dikarya</taxon>
        <taxon>Basidiomycota</taxon>
        <taxon>Agaricomycotina</taxon>
        <taxon>Agaricomycetes</taxon>
        <taxon>Agaricomycetidae</taxon>
        <taxon>Agaricales</taxon>
        <taxon>Pleurotineae</taxon>
        <taxon>Pleurotaceae</taxon>
        <taxon>Hohenbuehelia</taxon>
    </lineage>
</organism>
<sequence>MFDGGSSCVAVIASLAALSGPFLLTTTTRTRNAAPLTQPRPPHAPTGRGNRDSEAEARHGPCLGKPPPIVTRPRAARGTVKAGTCAIVQSRMFRVRYLPPTASATAPLTIVLPARTARDRSSVFDIGKARCRPEAGR</sequence>
<comment type="caution">
    <text evidence="2">The sequence shown here is derived from an EMBL/GenBank/DDBJ whole genome shotgun (WGS) entry which is preliminary data.</text>
</comment>
<feature type="compositionally biased region" description="Basic and acidic residues" evidence="1">
    <location>
        <begin position="49"/>
        <end position="59"/>
    </location>
</feature>
<gene>
    <name evidence="2" type="ORF">HGRIS_004107</name>
</gene>